<dbReference type="Gene3D" id="3.40.50.620">
    <property type="entry name" value="HUPs"/>
    <property type="match status" value="1"/>
</dbReference>
<keyword evidence="12 17" id="KW-0411">Iron-sulfur</keyword>
<comment type="pathway">
    <text evidence="2 17">tRNA modification; tRNA-queuosine biosynthesis.</text>
</comment>
<evidence type="ECO:0000256" key="2">
    <source>
        <dbReference type="ARBA" id="ARBA00004691"/>
    </source>
</evidence>
<keyword evidence="7 17" id="KW-0819">tRNA processing</keyword>
<keyword evidence="10 17" id="KW-0560">Oxidoreductase</keyword>
<comment type="caution">
    <text evidence="18">The sequence shown here is derived from an EMBL/GenBank/DDBJ whole genome shotgun (WGS) entry which is preliminary data.</text>
</comment>
<feature type="binding site" evidence="17">
    <location>
        <position position="10"/>
    </location>
    <ligand>
        <name>[4Fe-4S] cluster</name>
        <dbReference type="ChEBI" id="CHEBI:49883"/>
    </ligand>
</feature>
<comment type="catalytic activity">
    <reaction evidence="16 17">
        <text>epoxyqueuosine(34) in tRNA + AH2 = queuosine(34) in tRNA + A + H2O</text>
        <dbReference type="Rhea" id="RHEA:32159"/>
        <dbReference type="Rhea" id="RHEA-COMP:18571"/>
        <dbReference type="Rhea" id="RHEA-COMP:18582"/>
        <dbReference type="ChEBI" id="CHEBI:13193"/>
        <dbReference type="ChEBI" id="CHEBI:15377"/>
        <dbReference type="ChEBI" id="CHEBI:17499"/>
        <dbReference type="ChEBI" id="CHEBI:194431"/>
        <dbReference type="ChEBI" id="CHEBI:194443"/>
        <dbReference type="EC" id="1.17.99.6"/>
    </reaction>
</comment>
<evidence type="ECO:0000256" key="6">
    <source>
        <dbReference type="ARBA" id="ARBA00022485"/>
    </source>
</evidence>
<evidence type="ECO:0000256" key="5">
    <source>
        <dbReference type="ARBA" id="ARBA00016895"/>
    </source>
</evidence>
<evidence type="ECO:0000256" key="15">
    <source>
        <dbReference type="ARBA" id="ARBA00031446"/>
    </source>
</evidence>
<sequence length="180" mass="21551">MARILLHTCCGPCTFYPLMRLREQGHEVIGFFYNPNIHPYMEFARRLEALQEMASANDLRLIVREDYPLEDFIRNVAFREQNRCIYCYTVRLEAAARLAKKSKFDAFTTTLLYSKRQKHDLIRSVAESAAKKARISFYYEDFREGWKIGQQMAIESGIYRQQYCGCIWSEKERFYKKRRH</sequence>
<evidence type="ECO:0000256" key="1">
    <source>
        <dbReference type="ARBA" id="ARBA00002268"/>
    </source>
</evidence>
<accession>A0A7C1B289</accession>
<dbReference type="PANTHER" id="PTHR36701">
    <property type="entry name" value="EPOXYQUEUOSINE REDUCTASE QUEH"/>
    <property type="match status" value="1"/>
</dbReference>
<keyword evidence="8 17" id="KW-0479">Metal-binding</keyword>
<keyword evidence="14 17" id="KW-0676">Redox-active center</keyword>
<keyword evidence="9 17" id="KW-0671">Queuosine biosynthesis</keyword>
<organism evidence="18">
    <name type="scientific">Thermodesulforhabdus norvegica</name>
    <dbReference type="NCBI Taxonomy" id="39841"/>
    <lineage>
        <taxon>Bacteria</taxon>
        <taxon>Pseudomonadati</taxon>
        <taxon>Thermodesulfobacteriota</taxon>
        <taxon>Syntrophobacteria</taxon>
        <taxon>Syntrophobacterales</taxon>
        <taxon>Thermodesulforhabdaceae</taxon>
        <taxon>Thermodesulforhabdus</taxon>
    </lineage>
</organism>
<gene>
    <name evidence="17" type="primary">queH</name>
    <name evidence="18" type="ORF">ENG14_06630</name>
</gene>
<evidence type="ECO:0000256" key="9">
    <source>
        <dbReference type="ARBA" id="ARBA00022785"/>
    </source>
</evidence>
<evidence type="ECO:0000256" key="8">
    <source>
        <dbReference type="ARBA" id="ARBA00022723"/>
    </source>
</evidence>
<evidence type="ECO:0000313" key="18">
    <source>
        <dbReference type="EMBL" id="HDL90561.1"/>
    </source>
</evidence>
<feature type="binding site" evidence="17">
    <location>
        <position position="84"/>
    </location>
    <ligand>
        <name>[4Fe-4S] cluster</name>
        <dbReference type="ChEBI" id="CHEBI:49883"/>
    </ligand>
</feature>
<evidence type="ECO:0000256" key="3">
    <source>
        <dbReference type="ARBA" id="ARBA00008207"/>
    </source>
</evidence>
<feature type="disulfide bond" description="Redox-active" evidence="17">
    <location>
        <begin position="164"/>
        <end position="166"/>
    </location>
</feature>
<dbReference type="GO" id="GO:0051539">
    <property type="term" value="F:4 iron, 4 sulfur cluster binding"/>
    <property type="evidence" value="ECO:0007669"/>
    <property type="project" value="UniProtKB-UniRule"/>
</dbReference>
<proteinExistence type="inferred from homology"/>
<evidence type="ECO:0000256" key="14">
    <source>
        <dbReference type="ARBA" id="ARBA00023284"/>
    </source>
</evidence>
<evidence type="ECO:0000256" key="10">
    <source>
        <dbReference type="ARBA" id="ARBA00023002"/>
    </source>
</evidence>
<comment type="similarity">
    <text evidence="3 17">Belongs to the QueH family.</text>
</comment>
<evidence type="ECO:0000256" key="4">
    <source>
        <dbReference type="ARBA" id="ARBA00012622"/>
    </source>
</evidence>
<protein>
    <recommendedName>
        <fullName evidence="5 17">Epoxyqueuosine reductase QueH</fullName>
        <ecNumber evidence="4 17">1.17.99.6</ecNumber>
    </recommendedName>
    <alternativeName>
        <fullName evidence="15 17">Queuosine biosynthesis protein QueH</fullName>
    </alternativeName>
</protein>
<dbReference type="GO" id="GO:0046872">
    <property type="term" value="F:metal ion binding"/>
    <property type="evidence" value="ECO:0007669"/>
    <property type="project" value="UniProtKB-KW"/>
</dbReference>
<evidence type="ECO:0000256" key="17">
    <source>
        <dbReference type="HAMAP-Rule" id="MF_02089"/>
    </source>
</evidence>
<feature type="binding site" evidence="17">
    <location>
        <position position="87"/>
    </location>
    <ligand>
        <name>[4Fe-4S] cluster</name>
        <dbReference type="ChEBI" id="CHEBI:49883"/>
    </ligand>
</feature>
<evidence type="ECO:0000256" key="16">
    <source>
        <dbReference type="ARBA" id="ARBA00047415"/>
    </source>
</evidence>
<dbReference type="SUPFAM" id="SSF52402">
    <property type="entry name" value="Adenine nucleotide alpha hydrolases-like"/>
    <property type="match status" value="1"/>
</dbReference>
<dbReference type="Proteomes" id="UP000886355">
    <property type="component" value="Unassembled WGS sequence"/>
</dbReference>
<dbReference type="InterPro" id="IPR003828">
    <property type="entry name" value="QueH"/>
</dbReference>
<feature type="binding site" evidence="17">
    <location>
        <position position="9"/>
    </location>
    <ligand>
        <name>[4Fe-4S] cluster</name>
        <dbReference type="ChEBI" id="CHEBI:49883"/>
    </ligand>
</feature>
<keyword evidence="11 17" id="KW-0408">Iron</keyword>
<dbReference type="GO" id="GO:0052693">
    <property type="term" value="F:epoxyqueuosine reductase activity"/>
    <property type="evidence" value="ECO:0007669"/>
    <property type="project" value="UniProtKB-UniRule"/>
</dbReference>
<evidence type="ECO:0000256" key="11">
    <source>
        <dbReference type="ARBA" id="ARBA00023004"/>
    </source>
</evidence>
<dbReference type="PANTHER" id="PTHR36701:SF1">
    <property type="entry name" value="EPOXYQUEUOSINE REDUCTASE QUEH"/>
    <property type="match status" value="1"/>
</dbReference>
<dbReference type="AlphaFoldDB" id="A0A7C1B289"/>
<dbReference type="HAMAP" id="MF_02089">
    <property type="entry name" value="QueH"/>
    <property type="match status" value="1"/>
</dbReference>
<dbReference type="EC" id="1.17.99.6" evidence="4 17"/>
<name>A0A7C1B289_9BACT</name>
<evidence type="ECO:0000256" key="13">
    <source>
        <dbReference type="ARBA" id="ARBA00023157"/>
    </source>
</evidence>
<dbReference type="UniPathway" id="UPA00392"/>
<reference evidence="18" key="1">
    <citation type="journal article" date="2020" name="mSystems">
        <title>Genome- and Community-Level Interaction Insights into Carbon Utilization and Element Cycling Functions of Hydrothermarchaeota in Hydrothermal Sediment.</title>
        <authorList>
            <person name="Zhou Z."/>
            <person name="Liu Y."/>
            <person name="Xu W."/>
            <person name="Pan J."/>
            <person name="Luo Z.H."/>
            <person name="Li M."/>
        </authorList>
    </citation>
    <scope>NUCLEOTIDE SEQUENCE [LARGE SCALE GENOMIC DNA]</scope>
    <source>
        <strain evidence="18">HyVt-19</strain>
    </source>
</reference>
<keyword evidence="6 17" id="KW-0004">4Fe-4S</keyword>
<evidence type="ECO:0000256" key="7">
    <source>
        <dbReference type="ARBA" id="ARBA00022694"/>
    </source>
</evidence>
<comment type="function">
    <text evidence="1 17">Catalyzes the conversion of epoxyqueuosine (oQ) to queuosine (Q), which is a hypermodified base found in the wobble positions of tRNA(Asp), tRNA(Asn), tRNA(His) and tRNA(Tyr).</text>
</comment>
<dbReference type="GO" id="GO:0008616">
    <property type="term" value="P:tRNA queuosine(34) biosynthetic process"/>
    <property type="evidence" value="ECO:0007669"/>
    <property type="project" value="UniProtKB-UniRule"/>
</dbReference>
<keyword evidence="13 17" id="KW-1015">Disulfide bond</keyword>
<dbReference type="EMBL" id="DQZW01000314">
    <property type="protein sequence ID" value="HDL90561.1"/>
    <property type="molecule type" value="Genomic_DNA"/>
</dbReference>
<dbReference type="InterPro" id="IPR014729">
    <property type="entry name" value="Rossmann-like_a/b/a_fold"/>
</dbReference>
<evidence type="ECO:0000256" key="12">
    <source>
        <dbReference type="ARBA" id="ARBA00023014"/>
    </source>
</evidence>
<dbReference type="Pfam" id="PF02677">
    <property type="entry name" value="QueH"/>
    <property type="match status" value="1"/>
</dbReference>